<dbReference type="Proteomes" id="UP000076796">
    <property type="component" value="Unassembled WGS sequence"/>
</dbReference>
<dbReference type="EMBL" id="LWMH01000001">
    <property type="protein sequence ID" value="KZS44796.1"/>
    <property type="molecule type" value="Genomic_DNA"/>
</dbReference>
<dbReference type="AlphaFoldDB" id="A0A163G8R1"/>
<accession>A0A163G8R1</accession>
<dbReference type="RefSeq" id="WP_063477380.1">
    <property type="nucleotide sequence ID" value="NZ_JBCMWP010000019.1"/>
</dbReference>
<protein>
    <submittedName>
        <fullName evidence="1">Uncharacterized protein</fullName>
    </submittedName>
</protein>
<evidence type="ECO:0000313" key="1">
    <source>
        <dbReference type="EMBL" id="KZS44796.1"/>
    </source>
</evidence>
<reference evidence="1" key="1">
    <citation type="journal article" date="2016" name="Genome Announc.">
        <title>Draft genomes of two strains of Paenibacillus glucanolyticus with capability to degrade lignocellulose.</title>
        <authorList>
            <person name="Mathews S.L."/>
            <person name="Pawlak J."/>
            <person name="Grunden A.M."/>
        </authorList>
    </citation>
    <scope>NUCLEOTIDE SEQUENCE [LARGE SCALE GENOMIC DNA]</scope>
    <source>
        <strain evidence="1">SLM1</strain>
    </source>
</reference>
<gene>
    <name evidence="1" type="ORF">AWU65_02050</name>
</gene>
<sequence length="279" mass="32779">MAQMELLEVLEKINSVQVENTNRLDQEDRIFCENQERHYRQALGCFNSFQNHMQKIHDNALDDGELEYCFIERYSDHSFVNGRIEEIKERHVRKICSHFIKKYNVTLEADSIFAKYKNQDIDYITIVDEIYIQLGGFNFKEKAVNEIKEAMIHATAEREGCKVKIKGHRLSFNYSSLITESNIWGITMDRQKALIIFNALTHFDTGNTHAHWMLTNYYFRKGDEDNGSSLFEKHEIAFTKVKAIKLFKNCRVDIEFRSGEAALQFAKEYCGYFDSIQTT</sequence>
<proteinExistence type="predicted"/>
<evidence type="ECO:0000313" key="2">
    <source>
        <dbReference type="Proteomes" id="UP000076796"/>
    </source>
</evidence>
<comment type="caution">
    <text evidence="1">The sequence shown here is derived from an EMBL/GenBank/DDBJ whole genome shotgun (WGS) entry which is preliminary data.</text>
</comment>
<name>A0A163G8R1_9BACL</name>
<dbReference type="OrthoDB" id="1956935at2"/>
<organism evidence="1 2">
    <name type="scientific">Paenibacillus glucanolyticus</name>
    <dbReference type="NCBI Taxonomy" id="59843"/>
    <lineage>
        <taxon>Bacteria</taxon>
        <taxon>Bacillati</taxon>
        <taxon>Bacillota</taxon>
        <taxon>Bacilli</taxon>
        <taxon>Bacillales</taxon>
        <taxon>Paenibacillaceae</taxon>
        <taxon>Paenibacillus</taxon>
    </lineage>
</organism>
<keyword evidence="2" id="KW-1185">Reference proteome</keyword>